<gene>
    <name evidence="4" type="ORF">FK220_018230</name>
</gene>
<reference evidence="4" key="2">
    <citation type="submission" date="2020-03" db="EMBL/GenBank/DDBJ databases">
        <title>Flavobacteriaceae bacterium strain TP-CH-4, a member of the family Flavobacteriaceae isolated from a deep-sea seamount.</title>
        <authorList>
            <person name="Zhang D.-C."/>
        </authorList>
    </citation>
    <scope>NUCLEOTIDE SEQUENCE</scope>
    <source>
        <strain evidence="4">TP-CH-4</strain>
    </source>
</reference>
<evidence type="ECO:0000256" key="2">
    <source>
        <dbReference type="SAM" id="SignalP"/>
    </source>
</evidence>
<name>A0A967AWN5_9FLAO</name>
<organism evidence="4 5">
    <name type="scientific">Pelagihabitans pacificus</name>
    <dbReference type="NCBI Taxonomy" id="2696054"/>
    <lineage>
        <taxon>Bacteria</taxon>
        <taxon>Pseudomonadati</taxon>
        <taxon>Bacteroidota</taxon>
        <taxon>Flavobacteriia</taxon>
        <taxon>Flavobacteriales</taxon>
        <taxon>Flavobacteriaceae</taxon>
        <taxon>Pelagihabitans</taxon>
    </lineage>
</organism>
<reference evidence="4" key="1">
    <citation type="submission" date="2019-07" db="EMBL/GenBank/DDBJ databases">
        <authorList>
            <person name="De-Chao Zhang Q."/>
        </authorList>
    </citation>
    <scope>NUCLEOTIDE SEQUENCE</scope>
    <source>
        <strain evidence="4">TP-CH-4</strain>
    </source>
</reference>
<evidence type="ECO:0000313" key="4">
    <source>
        <dbReference type="EMBL" id="NHF61297.1"/>
    </source>
</evidence>
<dbReference type="AlphaFoldDB" id="A0A967AWN5"/>
<evidence type="ECO:0000256" key="1">
    <source>
        <dbReference type="ARBA" id="ARBA00022729"/>
    </source>
</evidence>
<evidence type="ECO:0000259" key="3">
    <source>
        <dbReference type="Pfam" id="PF13505"/>
    </source>
</evidence>
<dbReference type="InterPro" id="IPR011250">
    <property type="entry name" value="OMP/PagP_B-barrel"/>
</dbReference>
<keyword evidence="1 2" id="KW-0732">Signal</keyword>
<dbReference type="RefSeq" id="WP_166204987.1">
    <property type="nucleotide sequence ID" value="NZ_VIKU02000007.1"/>
</dbReference>
<evidence type="ECO:0000313" key="5">
    <source>
        <dbReference type="Proteomes" id="UP000707206"/>
    </source>
</evidence>
<comment type="caution">
    <text evidence="4">The sequence shown here is derived from an EMBL/GenBank/DDBJ whole genome shotgun (WGS) entry which is preliminary data.</text>
</comment>
<sequence>MKKILVASLFSFFTASTLFAQGTFKFGVTGGLLNSNADIDFSIFSVDLLNIDAVNKYGFYVGAIADVGVSDKFHVQPELTYGSAGDLAYIYLPIMAKYYIIPKLYAMAGPQISFSSNLDDIKDTIRDIDDITGANTNLDDVLRTTGVDLGFGAGFDILENLSAQARYSIELTNRYTGPLDNSLTIRASTFNLGIAYFF</sequence>
<proteinExistence type="predicted"/>
<dbReference type="EMBL" id="VIKU02000007">
    <property type="protein sequence ID" value="NHF61297.1"/>
    <property type="molecule type" value="Genomic_DNA"/>
</dbReference>
<dbReference type="Pfam" id="PF13505">
    <property type="entry name" value="OMP_b-brl"/>
    <property type="match status" value="1"/>
</dbReference>
<feature type="signal peptide" evidence="2">
    <location>
        <begin position="1"/>
        <end position="20"/>
    </location>
</feature>
<feature type="domain" description="Outer membrane protein beta-barrel" evidence="3">
    <location>
        <begin position="6"/>
        <end position="198"/>
    </location>
</feature>
<dbReference type="SUPFAM" id="SSF56925">
    <property type="entry name" value="OMPA-like"/>
    <property type="match status" value="1"/>
</dbReference>
<protein>
    <submittedName>
        <fullName evidence="4">PorT family protein</fullName>
    </submittedName>
</protein>
<dbReference type="InterPro" id="IPR027385">
    <property type="entry name" value="Beta-barrel_OMP"/>
</dbReference>
<keyword evidence="5" id="KW-1185">Reference proteome</keyword>
<accession>A0A967AWN5</accession>
<feature type="chain" id="PRO_5037489976" evidence="2">
    <location>
        <begin position="21"/>
        <end position="198"/>
    </location>
</feature>
<dbReference type="Proteomes" id="UP000707206">
    <property type="component" value="Unassembled WGS sequence"/>
</dbReference>